<evidence type="ECO:0000256" key="5">
    <source>
        <dbReference type="SAM" id="SignalP"/>
    </source>
</evidence>
<feature type="chain" id="PRO_5033064487" evidence="5">
    <location>
        <begin position="25"/>
        <end position="477"/>
    </location>
</feature>
<dbReference type="PROSITE" id="PS51935">
    <property type="entry name" value="NLPC_P60"/>
    <property type="match status" value="1"/>
</dbReference>
<keyword evidence="4" id="KW-0788">Thiol protease</keyword>
<dbReference type="Gene3D" id="3.90.1720.10">
    <property type="entry name" value="endopeptidase domain like (from Nostoc punctiforme)"/>
    <property type="match status" value="1"/>
</dbReference>
<keyword evidence="8" id="KW-1185">Reference proteome</keyword>
<dbReference type="RefSeq" id="WP_160180806.1">
    <property type="nucleotide sequence ID" value="NZ_CP047656.1"/>
</dbReference>
<feature type="signal peptide" evidence="5">
    <location>
        <begin position="1"/>
        <end position="24"/>
    </location>
</feature>
<evidence type="ECO:0000256" key="2">
    <source>
        <dbReference type="ARBA" id="ARBA00022670"/>
    </source>
</evidence>
<evidence type="ECO:0000256" key="1">
    <source>
        <dbReference type="ARBA" id="ARBA00007074"/>
    </source>
</evidence>
<sequence>MKRFLSIGLAMLCTVGSATQSAYAQQGTIKAQQEKATVYQENWGTDVMNVTQAQLDPQHWLAKLPIPNQVIMSKAQISAHNKALIEHNRFVSDPLASPNVLSDKQLTSKINSISKVPKSARFFVDGRQLTAKDYGLYQDNMAFDSAPKGHKVEFGLIVQRAALRTFPTDDRVLNSAMDADLDRFQESALFPGDAVAVLTYSKDKKWALVQGFNYLAWTRVENFALGSKQQVAEFTNQDDFLVVTGAKVFTQYVPDMPAISQQQLDMSVRLPLVEKEDVPTELYAQNPYANFVVWLPTRSEQGQLTLQKALIGRSQDVHLGYMAYTKANVIRQGFKFLGERYGWGHDYNGRDCTGFVGEIYRSFGLLMPRNSGDQGGTDFGIDTRFNKQSKMDEKRKAIEAMEVGDLLYIPGHVMLYLGNENGQPFVIHDVKGLAYFDENKKLYKGTLNGVSVTPLMPLRLSEKNSYVDRLYNIKRIR</sequence>
<proteinExistence type="inferred from homology"/>
<protein>
    <submittedName>
        <fullName evidence="7">Gamma-D-glutamyl-L-lysine dipeptidyl-peptidase</fullName>
        <ecNumber evidence="7">3.4.14.13</ecNumber>
    </submittedName>
</protein>
<keyword evidence="2" id="KW-0645">Protease</keyword>
<comment type="similarity">
    <text evidence="1">Belongs to the peptidase C40 family.</text>
</comment>
<dbReference type="OrthoDB" id="9808890at2"/>
<name>A0A857JNU5_9ALTE</name>
<dbReference type="AlphaFoldDB" id="A0A857JNU5"/>
<dbReference type="EC" id="3.4.14.13" evidence="7"/>
<organism evidence="7 8">
    <name type="scientific">Paraglaciecola mesophila</name>
    <dbReference type="NCBI Taxonomy" id="197222"/>
    <lineage>
        <taxon>Bacteria</taxon>
        <taxon>Pseudomonadati</taxon>
        <taxon>Pseudomonadota</taxon>
        <taxon>Gammaproteobacteria</taxon>
        <taxon>Alteromonadales</taxon>
        <taxon>Alteromonadaceae</taxon>
        <taxon>Paraglaciecola</taxon>
    </lineage>
</organism>
<dbReference type="InterPro" id="IPR039439">
    <property type="entry name" value="SH3b1_dom"/>
</dbReference>
<dbReference type="InterPro" id="IPR038765">
    <property type="entry name" value="Papain-like_cys_pep_sf"/>
</dbReference>
<dbReference type="Pfam" id="PF12913">
    <property type="entry name" value="SH3_6"/>
    <property type="match status" value="1"/>
</dbReference>
<dbReference type="Pfam" id="PF00877">
    <property type="entry name" value="NLPC_P60"/>
    <property type="match status" value="1"/>
</dbReference>
<feature type="domain" description="NlpC/P60" evidence="6">
    <location>
        <begin position="323"/>
        <end position="454"/>
    </location>
</feature>
<dbReference type="EMBL" id="CP047656">
    <property type="protein sequence ID" value="QHJ12617.1"/>
    <property type="molecule type" value="Genomic_DNA"/>
</dbReference>
<dbReference type="SUPFAM" id="SSF54001">
    <property type="entry name" value="Cysteine proteinases"/>
    <property type="match status" value="1"/>
</dbReference>
<accession>A0A857JNU5</accession>
<dbReference type="GO" id="GO:0006508">
    <property type="term" value="P:proteolysis"/>
    <property type="evidence" value="ECO:0007669"/>
    <property type="project" value="UniProtKB-KW"/>
</dbReference>
<dbReference type="GO" id="GO:0008234">
    <property type="term" value="F:cysteine-type peptidase activity"/>
    <property type="evidence" value="ECO:0007669"/>
    <property type="project" value="UniProtKB-KW"/>
</dbReference>
<evidence type="ECO:0000313" key="8">
    <source>
        <dbReference type="Proteomes" id="UP000464524"/>
    </source>
</evidence>
<keyword evidence="3 7" id="KW-0378">Hydrolase</keyword>
<keyword evidence="5" id="KW-0732">Signal</keyword>
<dbReference type="Proteomes" id="UP000464524">
    <property type="component" value="Chromosome"/>
</dbReference>
<dbReference type="InterPro" id="IPR000064">
    <property type="entry name" value="NLP_P60_dom"/>
</dbReference>
<evidence type="ECO:0000313" key="7">
    <source>
        <dbReference type="EMBL" id="QHJ12617.1"/>
    </source>
</evidence>
<gene>
    <name evidence="7" type="ORF">FX988_02875</name>
</gene>
<dbReference type="KEGG" id="pmes:FX988_02875"/>
<evidence type="ECO:0000256" key="4">
    <source>
        <dbReference type="ARBA" id="ARBA00022807"/>
    </source>
</evidence>
<dbReference type="InterPro" id="IPR027017">
    <property type="entry name" value="P60_peptidase_YkfC"/>
</dbReference>
<evidence type="ECO:0000259" key="6">
    <source>
        <dbReference type="PROSITE" id="PS51935"/>
    </source>
</evidence>
<evidence type="ECO:0000256" key="3">
    <source>
        <dbReference type="ARBA" id="ARBA00022801"/>
    </source>
</evidence>
<reference evidence="7 8" key="1">
    <citation type="submission" date="2019-12" db="EMBL/GenBank/DDBJ databases">
        <title>Genome sequencing and assembly of endphytes of Porphyra tenera.</title>
        <authorList>
            <person name="Park J.M."/>
            <person name="Shin R."/>
            <person name="Jo S.H."/>
        </authorList>
    </citation>
    <scope>NUCLEOTIDE SEQUENCE [LARGE SCALE GENOMIC DNA]</scope>
    <source>
        <strain evidence="7 8">GPM4</strain>
    </source>
</reference>
<dbReference type="PIRSF" id="PIRSF019015">
    <property type="entry name" value="P60_peptidase_YkfC"/>
    <property type="match status" value="1"/>
</dbReference>